<feature type="compositionally biased region" description="Basic and acidic residues" evidence="1">
    <location>
        <begin position="180"/>
        <end position="189"/>
    </location>
</feature>
<comment type="caution">
    <text evidence="2">The sequence shown here is derived from an EMBL/GenBank/DDBJ whole genome shotgun (WGS) entry which is preliminary data.</text>
</comment>
<feature type="compositionally biased region" description="Low complexity" evidence="1">
    <location>
        <begin position="321"/>
        <end position="335"/>
    </location>
</feature>
<dbReference type="AlphaFoldDB" id="A0AAN6X1B3"/>
<dbReference type="EMBL" id="MU864361">
    <property type="protein sequence ID" value="KAK4191075.1"/>
    <property type="molecule type" value="Genomic_DNA"/>
</dbReference>
<organism evidence="2 3">
    <name type="scientific">Podospora australis</name>
    <dbReference type="NCBI Taxonomy" id="1536484"/>
    <lineage>
        <taxon>Eukaryota</taxon>
        <taxon>Fungi</taxon>
        <taxon>Dikarya</taxon>
        <taxon>Ascomycota</taxon>
        <taxon>Pezizomycotina</taxon>
        <taxon>Sordariomycetes</taxon>
        <taxon>Sordariomycetidae</taxon>
        <taxon>Sordariales</taxon>
        <taxon>Podosporaceae</taxon>
        <taxon>Podospora</taxon>
    </lineage>
</organism>
<feature type="compositionally biased region" description="Low complexity" evidence="1">
    <location>
        <begin position="287"/>
        <end position="314"/>
    </location>
</feature>
<gene>
    <name evidence="2" type="ORF">QBC35DRAFT_538973</name>
</gene>
<feature type="compositionally biased region" description="Polar residues" evidence="1">
    <location>
        <begin position="273"/>
        <end position="284"/>
    </location>
</feature>
<accession>A0AAN6X1B3</accession>
<feature type="compositionally biased region" description="Low complexity" evidence="1">
    <location>
        <begin position="203"/>
        <end position="214"/>
    </location>
</feature>
<feature type="compositionally biased region" description="Polar residues" evidence="1">
    <location>
        <begin position="224"/>
        <end position="238"/>
    </location>
</feature>
<reference evidence="2" key="1">
    <citation type="journal article" date="2023" name="Mol. Phylogenet. Evol.">
        <title>Genome-scale phylogeny and comparative genomics of the fungal order Sordariales.</title>
        <authorList>
            <person name="Hensen N."/>
            <person name="Bonometti L."/>
            <person name="Westerberg I."/>
            <person name="Brannstrom I.O."/>
            <person name="Guillou S."/>
            <person name="Cros-Aarteil S."/>
            <person name="Calhoun S."/>
            <person name="Haridas S."/>
            <person name="Kuo A."/>
            <person name="Mondo S."/>
            <person name="Pangilinan J."/>
            <person name="Riley R."/>
            <person name="LaButti K."/>
            <person name="Andreopoulos B."/>
            <person name="Lipzen A."/>
            <person name="Chen C."/>
            <person name="Yan M."/>
            <person name="Daum C."/>
            <person name="Ng V."/>
            <person name="Clum A."/>
            <person name="Steindorff A."/>
            <person name="Ohm R.A."/>
            <person name="Martin F."/>
            <person name="Silar P."/>
            <person name="Natvig D.O."/>
            <person name="Lalanne C."/>
            <person name="Gautier V."/>
            <person name="Ament-Velasquez S.L."/>
            <person name="Kruys A."/>
            <person name="Hutchinson M.I."/>
            <person name="Powell A.J."/>
            <person name="Barry K."/>
            <person name="Miller A.N."/>
            <person name="Grigoriev I.V."/>
            <person name="Debuchy R."/>
            <person name="Gladieux P."/>
            <person name="Hiltunen Thoren M."/>
            <person name="Johannesson H."/>
        </authorList>
    </citation>
    <scope>NUCLEOTIDE SEQUENCE</scope>
    <source>
        <strain evidence="2">PSN309</strain>
    </source>
</reference>
<proteinExistence type="predicted"/>
<protein>
    <submittedName>
        <fullName evidence="2">Uncharacterized protein</fullName>
    </submittedName>
</protein>
<keyword evidence="3" id="KW-1185">Reference proteome</keyword>
<feature type="compositionally biased region" description="Low complexity" evidence="1">
    <location>
        <begin position="1"/>
        <end position="12"/>
    </location>
</feature>
<evidence type="ECO:0000256" key="1">
    <source>
        <dbReference type="SAM" id="MobiDB-lite"/>
    </source>
</evidence>
<name>A0AAN6X1B3_9PEZI</name>
<dbReference type="Proteomes" id="UP001302126">
    <property type="component" value="Unassembled WGS sequence"/>
</dbReference>
<evidence type="ECO:0000313" key="3">
    <source>
        <dbReference type="Proteomes" id="UP001302126"/>
    </source>
</evidence>
<evidence type="ECO:0000313" key="2">
    <source>
        <dbReference type="EMBL" id="KAK4191075.1"/>
    </source>
</evidence>
<feature type="compositionally biased region" description="Pro residues" evidence="1">
    <location>
        <begin position="29"/>
        <end position="44"/>
    </location>
</feature>
<feature type="compositionally biased region" description="Polar residues" evidence="1">
    <location>
        <begin position="190"/>
        <end position="202"/>
    </location>
</feature>
<feature type="region of interest" description="Disordered" evidence="1">
    <location>
        <begin position="1"/>
        <end position="345"/>
    </location>
</feature>
<feature type="compositionally biased region" description="Polar residues" evidence="1">
    <location>
        <begin position="154"/>
        <end position="176"/>
    </location>
</feature>
<sequence>MSNFGGSTSGNSRRSRSHHSQTGGSQYPGGPPYPGQPQQPPPPQQFRQGHFPAGSPVSFPQQAPFQDDGYSSQQQPYVHPPGPPPPPPPFGGFQQQAYAQPPCPLPTHTNPATPGYFGDATSAQQQPQTGQGAPYTREAPGPIRQNPDLDNEASLATPTFSYQNLTVVPDRSNVSTVPDLDTRESRIQHPQDTGNRLQPHTNTTTASSSHISPHAPSPYAPSHGVSSHAPSQVTYPNSDSERTIRPTPGGGQAEQATAGRHWSPGNFMYHPENPNTMQTWQQSVRDAASSAGSAPSTPRQASSVVPSSSASTSYRSRHSSQHSNAPSQAPSSNPQLGSVAPSCRY</sequence>
<feature type="compositionally biased region" description="Low complexity" evidence="1">
    <location>
        <begin position="121"/>
        <end position="134"/>
    </location>
</feature>
<feature type="compositionally biased region" description="Polar residues" evidence="1">
    <location>
        <begin position="58"/>
        <end position="76"/>
    </location>
</feature>
<feature type="compositionally biased region" description="Pro residues" evidence="1">
    <location>
        <begin position="78"/>
        <end position="90"/>
    </location>
</feature>
<reference evidence="2" key="2">
    <citation type="submission" date="2023-05" db="EMBL/GenBank/DDBJ databases">
        <authorList>
            <consortium name="Lawrence Berkeley National Laboratory"/>
            <person name="Steindorff A."/>
            <person name="Hensen N."/>
            <person name="Bonometti L."/>
            <person name="Westerberg I."/>
            <person name="Brannstrom I.O."/>
            <person name="Guillou S."/>
            <person name="Cros-Aarteil S."/>
            <person name="Calhoun S."/>
            <person name="Haridas S."/>
            <person name="Kuo A."/>
            <person name="Mondo S."/>
            <person name="Pangilinan J."/>
            <person name="Riley R."/>
            <person name="Labutti K."/>
            <person name="Andreopoulos B."/>
            <person name="Lipzen A."/>
            <person name="Chen C."/>
            <person name="Yanf M."/>
            <person name="Daum C."/>
            <person name="Ng V."/>
            <person name="Clum A."/>
            <person name="Ohm R."/>
            <person name="Martin F."/>
            <person name="Silar P."/>
            <person name="Natvig D."/>
            <person name="Lalanne C."/>
            <person name="Gautier V."/>
            <person name="Ament-Velasquez S.L."/>
            <person name="Kruys A."/>
            <person name="Hutchinson M.I."/>
            <person name="Powell A.J."/>
            <person name="Barry K."/>
            <person name="Miller A.N."/>
            <person name="Grigoriev I.V."/>
            <person name="Debuchy R."/>
            <person name="Gladieux P."/>
            <person name="Thoren M.H."/>
            <person name="Johannesson H."/>
        </authorList>
    </citation>
    <scope>NUCLEOTIDE SEQUENCE</scope>
    <source>
        <strain evidence="2">PSN309</strain>
    </source>
</reference>